<dbReference type="PANTHER" id="PTHR35272:SF3">
    <property type="entry name" value="THIOL:DISULFIDE INTERCHANGE PROTEIN DSBC"/>
    <property type="match status" value="1"/>
</dbReference>
<proteinExistence type="inferred from homology"/>
<dbReference type="InterPro" id="IPR018950">
    <property type="entry name" value="DiS-bond_isomerase_DsbC/G_N"/>
</dbReference>
<dbReference type="InterPro" id="IPR036249">
    <property type="entry name" value="Thioredoxin-like_sf"/>
</dbReference>
<dbReference type="InterPro" id="IPR051470">
    <property type="entry name" value="Thiol:disulfide_interchange"/>
</dbReference>
<evidence type="ECO:0000259" key="8">
    <source>
        <dbReference type="Pfam" id="PF10411"/>
    </source>
</evidence>
<sequence>MKLLLLQLTLAFALQATTVHADEAGDEVAAVREKVSSLFAEIQPEHVFSGPIDGWYTIRKGAIVAYISADGRYLLQGDMIDLDEQVNLTENERDNARRDMMSAVPDANTILFSPEKVTHRVSVFTDVDCTYCRRLHSQIADYMAKGIEIRYFLYPRNGPASASWTKAEQVWCADNRNVALTAAKADQKFETHSCDASIVSNHYAIGQDVGLRGTPAIVFEDGTLVSGYLPPEQLAQRLDAADR</sequence>
<evidence type="ECO:0000256" key="2">
    <source>
        <dbReference type="ARBA" id="ARBA00009813"/>
    </source>
</evidence>
<organism evidence="10 11">
    <name type="scientific">Woeseia oceani</name>
    <dbReference type="NCBI Taxonomy" id="1548547"/>
    <lineage>
        <taxon>Bacteria</taxon>
        <taxon>Pseudomonadati</taxon>
        <taxon>Pseudomonadota</taxon>
        <taxon>Gammaproteobacteria</taxon>
        <taxon>Woeseiales</taxon>
        <taxon>Woeseiaceae</taxon>
        <taxon>Woeseia</taxon>
    </lineage>
</organism>
<comment type="similarity">
    <text evidence="2 7">Belongs to the thioredoxin family. DsbC subfamily.</text>
</comment>
<dbReference type="CDD" id="cd03020">
    <property type="entry name" value="DsbA_DsbC_DsbG"/>
    <property type="match status" value="1"/>
</dbReference>
<gene>
    <name evidence="10" type="ORF">BA177_05880</name>
</gene>
<dbReference type="SUPFAM" id="SSF54423">
    <property type="entry name" value="DsbC/DsbG N-terminal domain-like"/>
    <property type="match status" value="1"/>
</dbReference>
<dbReference type="EMBL" id="CP016268">
    <property type="protein sequence ID" value="ANO50796.1"/>
    <property type="molecule type" value="Genomic_DNA"/>
</dbReference>
<evidence type="ECO:0000313" key="10">
    <source>
        <dbReference type="EMBL" id="ANO50796.1"/>
    </source>
</evidence>
<dbReference type="STRING" id="1548547.BA177_05880"/>
<dbReference type="RefSeq" id="WP_068614104.1">
    <property type="nucleotide sequence ID" value="NZ_CP016268.1"/>
</dbReference>
<name>A0A193LEC1_9GAMM</name>
<keyword evidence="4 7" id="KW-0574">Periplasm</keyword>
<evidence type="ECO:0000256" key="4">
    <source>
        <dbReference type="ARBA" id="ARBA00022764"/>
    </source>
</evidence>
<dbReference type="Pfam" id="PF13098">
    <property type="entry name" value="Thioredoxin_2"/>
    <property type="match status" value="1"/>
</dbReference>
<dbReference type="GO" id="GO:0042597">
    <property type="term" value="C:periplasmic space"/>
    <property type="evidence" value="ECO:0007669"/>
    <property type="project" value="UniProtKB-SubCell"/>
</dbReference>
<evidence type="ECO:0000256" key="3">
    <source>
        <dbReference type="ARBA" id="ARBA00022729"/>
    </source>
</evidence>
<keyword evidence="11" id="KW-1185">Reference proteome</keyword>
<dbReference type="InterPro" id="IPR012336">
    <property type="entry name" value="Thioredoxin-like_fold"/>
</dbReference>
<feature type="signal peptide" evidence="7">
    <location>
        <begin position="1"/>
        <end position="21"/>
    </location>
</feature>
<evidence type="ECO:0000256" key="5">
    <source>
        <dbReference type="ARBA" id="ARBA00023157"/>
    </source>
</evidence>
<dbReference type="Pfam" id="PF10411">
    <property type="entry name" value="DsbC_N"/>
    <property type="match status" value="1"/>
</dbReference>
<dbReference type="Gene3D" id="3.10.450.70">
    <property type="entry name" value="Disulphide bond isomerase, DsbC/G, N-terminal"/>
    <property type="match status" value="1"/>
</dbReference>
<dbReference type="Gene3D" id="3.40.30.10">
    <property type="entry name" value="Glutaredoxin"/>
    <property type="match status" value="1"/>
</dbReference>
<feature type="chain" id="PRO_5010007761" description="Thiol:disulfide interchange protein" evidence="7">
    <location>
        <begin position="22"/>
        <end position="243"/>
    </location>
</feature>
<evidence type="ECO:0000256" key="7">
    <source>
        <dbReference type="RuleBase" id="RU364038"/>
    </source>
</evidence>
<evidence type="ECO:0000256" key="6">
    <source>
        <dbReference type="ARBA" id="ARBA00023284"/>
    </source>
</evidence>
<evidence type="ECO:0000259" key="9">
    <source>
        <dbReference type="Pfam" id="PF13098"/>
    </source>
</evidence>
<comment type="subcellular location">
    <subcellularLocation>
        <location evidence="1 7">Periplasm</location>
    </subcellularLocation>
</comment>
<dbReference type="Proteomes" id="UP000092695">
    <property type="component" value="Chromosome"/>
</dbReference>
<comment type="function">
    <text evidence="7">Required for disulfide bond formation in some periplasmic proteins. Acts by transferring its disulfide bond to other proteins and is reduced in the process.</text>
</comment>
<dbReference type="KEGG" id="woc:BA177_05880"/>
<dbReference type="PANTHER" id="PTHR35272">
    <property type="entry name" value="THIOL:DISULFIDE INTERCHANGE PROTEIN DSBC-RELATED"/>
    <property type="match status" value="1"/>
</dbReference>
<dbReference type="InterPro" id="IPR009094">
    <property type="entry name" value="DiS-bond_isomerase_DsbC/G_N_sf"/>
</dbReference>
<dbReference type="OrthoDB" id="12976at2"/>
<dbReference type="AlphaFoldDB" id="A0A193LEC1"/>
<evidence type="ECO:0000256" key="1">
    <source>
        <dbReference type="ARBA" id="ARBA00004418"/>
    </source>
</evidence>
<keyword evidence="3 7" id="KW-0732">Signal</keyword>
<evidence type="ECO:0000313" key="11">
    <source>
        <dbReference type="Proteomes" id="UP000092695"/>
    </source>
</evidence>
<keyword evidence="5" id="KW-1015">Disulfide bond</keyword>
<keyword evidence="6 7" id="KW-0676">Redox-active center</keyword>
<dbReference type="InterPro" id="IPR033954">
    <property type="entry name" value="DiS-bond_Isoase_DsbC/G"/>
</dbReference>
<reference evidence="10 11" key="1">
    <citation type="submission" date="2016-06" db="EMBL/GenBank/DDBJ databases">
        <title>Complete genome sequence of a deep-branching marine Gamma Proteobacterium Woeseia oceani type strain XK5.</title>
        <authorList>
            <person name="Mu D."/>
            <person name="Du Z."/>
        </authorList>
    </citation>
    <scope>NUCLEOTIDE SEQUENCE [LARGE SCALE GENOMIC DNA]</scope>
    <source>
        <strain evidence="10 11">XK5</strain>
    </source>
</reference>
<protein>
    <recommendedName>
        <fullName evidence="7">Thiol:disulfide interchange protein</fullName>
    </recommendedName>
</protein>
<feature type="domain" description="Thioredoxin-like fold" evidence="9">
    <location>
        <begin position="120"/>
        <end position="238"/>
    </location>
</feature>
<accession>A0A193LEC1</accession>
<feature type="domain" description="Disulphide bond isomerase DsbC/G N-terminal" evidence="8">
    <location>
        <begin position="25"/>
        <end position="90"/>
    </location>
</feature>
<dbReference type="SUPFAM" id="SSF52833">
    <property type="entry name" value="Thioredoxin-like"/>
    <property type="match status" value="1"/>
</dbReference>